<keyword evidence="3" id="KW-0547">Nucleotide-binding</keyword>
<dbReference type="PRINTS" id="PR00473">
    <property type="entry name" value="GALCTOKINASE"/>
</dbReference>
<feature type="domain" description="GHMP kinase N-terminal" evidence="6">
    <location>
        <begin position="98"/>
        <end position="166"/>
    </location>
</feature>
<gene>
    <name evidence="8" type="ORF">TELCIR_00365</name>
</gene>
<dbReference type="SUPFAM" id="SSF54211">
    <property type="entry name" value="Ribosomal protein S5 domain 2-like"/>
    <property type="match status" value="1"/>
</dbReference>
<dbReference type="InterPro" id="IPR006204">
    <property type="entry name" value="GHMP_kinase_N_dom"/>
</dbReference>
<accession>A0A2G9V506</accession>
<evidence type="ECO:0000259" key="6">
    <source>
        <dbReference type="Pfam" id="PF00288"/>
    </source>
</evidence>
<dbReference type="Pfam" id="PF00288">
    <property type="entry name" value="GHMP_kinases_N"/>
    <property type="match status" value="1"/>
</dbReference>
<dbReference type="Gene3D" id="3.30.230.10">
    <property type="match status" value="1"/>
</dbReference>
<name>A0A2G9V506_TELCI</name>
<dbReference type="PROSITE" id="PS00627">
    <property type="entry name" value="GHMP_KINASES_ATP"/>
    <property type="match status" value="1"/>
</dbReference>
<feature type="domain" description="Galactokinase N-terminal" evidence="7">
    <location>
        <begin position="6"/>
        <end position="51"/>
    </location>
</feature>
<evidence type="ECO:0000313" key="9">
    <source>
        <dbReference type="Proteomes" id="UP000230423"/>
    </source>
</evidence>
<reference evidence="8 9" key="1">
    <citation type="submission" date="2015-09" db="EMBL/GenBank/DDBJ databases">
        <title>Draft genome of the parasitic nematode Teladorsagia circumcincta isolate WARC Sus (inbred).</title>
        <authorList>
            <person name="Mitreva M."/>
        </authorList>
    </citation>
    <scope>NUCLEOTIDE SEQUENCE [LARGE SCALE GENOMIC DNA]</scope>
    <source>
        <strain evidence="8 9">S</strain>
    </source>
</reference>
<dbReference type="InterPro" id="IPR014721">
    <property type="entry name" value="Ribsml_uS5_D2-typ_fold_subgr"/>
</dbReference>
<dbReference type="Pfam" id="PF10509">
    <property type="entry name" value="GalKase_gal_bdg"/>
    <property type="match status" value="1"/>
</dbReference>
<dbReference type="GO" id="GO:0005829">
    <property type="term" value="C:cytosol"/>
    <property type="evidence" value="ECO:0007669"/>
    <property type="project" value="TreeGrafter"/>
</dbReference>
<proteinExistence type="inferred from homology"/>
<comment type="similarity">
    <text evidence="1">Belongs to the GHMP kinase family. GalK subfamily.</text>
</comment>
<organism evidence="8 9">
    <name type="scientific">Teladorsagia circumcincta</name>
    <name type="common">Brown stomach worm</name>
    <name type="synonym">Ostertagia circumcincta</name>
    <dbReference type="NCBI Taxonomy" id="45464"/>
    <lineage>
        <taxon>Eukaryota</taxon>
        <taxon>Metazoa</taxon>
        <taxon>Ecdysozoa</taxon>
        <taxon>Nematoda</taxon>
        <taxon>Chromadorea</taxon>
        <taxon>Rhabditida</taxon>
        <taxon>Rhabditina</taxon>
        <taxon>Rhabditomorpha</taxon>
        <taxon>Strongyloidea</taxon>
        <taxon>Trichostrongylidae</taxon>
        <taxon>Teladorsagia</taxon>
    </lineage>
</organism>
<dbReference type="InterPro" id="IPR006203">
    <property type="entry name" value="GHMP_knse_ATP-bd_CS"/>
</dbReference>
<dbReference type="AlphaFoldDB" id="A0A2G9V506"/>
<keyword evidence="2" id="KW-0808">Transferase</keyword>
<dbReference type="GO" id="GO:0004335">
    <property type="term" value="F:galactokinase activity"/>
    <property type="evidence" value="ECO:0007669"/>
    <property type="project" value="InterPro"/>
</dbReference>
<dbReference type="Proteomes" id="UP000230423">
    <property type="component" value="Unassembled WGS sequence"/>
</dbReference>
<dbReference type="PANTHER" id="PTHR10457">
    <property type="entry name" value="MEVALONATE KINASE/GALACTOKINASE"/>
    <property type="match status" value="1"/>
</dbReference>
<dbReference type="EMBL" id="KZ344995">
    <property type="protein sequence ID" value="PIO77486.1"/>
    <property type="molecule type" value="Genomic_DNA"/>
</dbReference>
<evidence type="ECO:0000256" key="4">
    <source>
        <dbReference type="ARBA" id="ARBA00022777"/>
    </source>
</evidence>
<dbReference type="OrthoDB" id="187738at2759"/>
<evidence type="ECO:0000256" key="1">
    <source>
        <dbReference type="ARBA" id="ARBA00006566"/>
    </source>
</evidence>
<dbReference type="InterPro" id="IPR020568">
    <property type="entry name" value="Ribosomal_Su5_D2-typ_SF"/>
</dbReference>
<protein>
    <submittedName>
        <fullName evidence="8">GHMP kinase protein</fullName>
    </submittedName>
</protein>
<dbReference type="GO" id="GO:0005524">
    <property type="term" value="F:ATP binding"/>
    <property type="evidence" value="ECO:0007669"/>
    <property type="project" value="UniProtKB-KW"/>
</dbReference>
<dbReference type="PANTHER" id="PTHR10457:SF7">
    <property type="entry name" value="GALACTOKINASE-RELATED"/>
    <property type="match status" value="1"/>
</dbReference>
<sequence>MNAEMFCDVYGHAPTVRVFCPGHLNLIGEHIAEHGFGTIAMATDTGTEILAALNDRAEIRLVNTDEEYRPHSINLPSEWNGTTCPEWFDYLLAGWKGVMERLKTEAVGFDILMEGCIPSSVGLSSSSSIVCAAALTTWAIYTGQGFEGISREELATLCANAEQYVGQHGDRTIHLTQVLGCEDMAVRFDYYPLRTRLVNIPPIAVFDVLNCGEKPCMYGKLLPKAGWVDRETIFHK</sequence>
<dbReference type="InterPro" id="IPR000705">
    <property type="entry name" value="Galactokinase"/>
</dbReference>
<keyword evidence="5" id="KW-0067">ATP-binding</keyword>
<dbReference type="InterPro" id="IPR019539">
    <property type="entry name" value="GalKase_N"/>
</dbReference>
<evidence type="ECO:0000259" key="7">
    <source>
        <dbReference type="Pfam" id="PF10509"/>
    </source>
</evidence>
<evidence type="ECO:0000256" key="3">
    <source>
        <dbReference type="ARBA" id="ARBA00022741"/>
    </source>
</evidence>
<keyword evidence="4 8" id="KW-0418">Kinase</keyword>
<keyword evidence="9" id="KW-1185">Reference proteome</keyword>
<evidence type="ECO:0000313" key="8">
    <source>
        <dbReference type="EMBL" id="PIO77486.1"/>
    </source>
</evidence>
<dbReference type="GO" id="GO:0006012">
    <property type="term" value="P:galactose metabolic process"/>
    <property type="evidence" value="ECO:0007669"/>
    <property type="project" value="InterPro"/>
</dbReference>
<dbReference type="PRINTS" id="PR00959">
    <property type="entry name" value="MEVGALKINASE"/>
</dbReference>
<evidence type="ECO:0000256" key="2">
    <source>
        <dbReference type="ARBA" id="ARBA00022679"/>
    </source>
</evidence>
<evidence type="ECO:0000256" key="5">
    <source>
        <dbReference type="ARBA" id="ARBA00022840"/>
    </source>
</evidence>